<dbReference type="Gene3D" id="1.25.40.180">
    <property type="match status" value="1"/>
</dbReference>
<feature type="compositionally biased region" description="Basic and acidic residues" evidence="1">
    <location>
        <begin position="1"/>
        <end position="10"/>
    </location>
</feature>
<comment type="caution">
    <text evidence="3">The sequence shown here is derived from an EMBL/GenBank/DDBJ whole genome shotgun (WGS) entry which is preliminary data.</text>
</comment>
<protein>
    <recommendedName>
        <fullName evidence="2">W2 domain-containing protein</fullName>
    </recommendedName>
</protein>
<dbReference type="Proteomes" id="UP000827092">
    <property type="component" value="Unassembled WGS sequence"/>
</dbReference>
<feature type="region of interest" description="Disordered" evidence="1">
    <location>
        <begin position="1"/>
        <end position="22"/>
    </location>
</feature>
<evidence type="ECO:0000256" key="1">
    <source>
        <dbReference type="SAM" id="MobiDB-lite"/>
    </source>
</evidence>
<evidence type="ECO:0000259" key="2">
    <source>
        <dbReference type="PROSITE" id="PS51363"/>
    </source>
</evidence>
<name>A0AAV6TQR8_9ARAC</name>
<accession>A0AAV6TQR8</accession>
<sequence length="188" mass="21551">MIDHRGDPKVWESSPDPKGFRGKGGGRVHWGLAFVNSDVTLFRLCMWKWDPLFIRALVTAVHEYVITGSGANCKLARQQLKTRTSLLKHYIKHNEKYELQALYAIQVLMNQLGQPCGLLSQIFGILYDNNVISGKTFRIWEFSTDPDESEGRDAAVLSVRSFFIQLPTKEQLKLLTKRKLEVKTKNKK</sequence>
<dbReference type="SMART" id="SM00515">
    <property type="entry name" value="eIF5C"/>
    <property type="match status" value="1"/>
</dbReference>
<feature type="domain" description="W2" evidence="2">
    <location>
        <begin position="14"/>
        <end position="188"/>
    </location>
</feature>
<gene>
    <name evidence="3" type="ORF">JTE90_002521</name>
</gene>
<evidence type="ECO:0000313" key="4">
    <source>
        <dbReference type="Proteomes" id="UP000827092"/>
    </source>
</evidence>
<reference evidence="3 4" key="1">
    <citation type="journal article" date="2022" name="Nat. Ecol. Evol.">
        <title>A masculinizing supergene underlies an exaggerated male reproductive morph in a spider.</title>
        <authorList>
            <person name="Hendrickx F."/>
            <person name="De Corte Z."/>
            <person name="Sonet G."/>
            <person name="Van Belleghem S.M."/>
            <person name="Kostlbacher S."/>
            <person name="Vangestel C."/>
        </authorList>
    </citation>
    <scope>NUCLEOTIDE SEQUENCE [LARGE SCALE GENOMIC DNA]</scope>
    <source>
        <strain evidence="3">W744_W776</strain>
    </source>
</reference>
<evidence type="ECO:0000313" key="3">
    <source>
        <dbReference type="EMBL" id="KAG8173863.1"/>
    </source>
</evidence>
<dbReference type="FunFam" id="1.25.40.180:FF:000042">
    <property type="entry name" value="Eukaryotic translation initiation factor 4 gamma"/>
    <property type="match status" value="1"/>
</dbReference>
<dbReference type="AlphaFoldDB" id="A0AAV6TQR8"/>
<dbReference type="PROSITE" id="PS51363">
    <property type="entry name" value="W2"/>
    <property type="match status" value="1"/>
</dbReference>
<keyword evidence="4" id="KW-1185">Reference proteome</keyword>
<dbReference type="EMBL" id="JAFNEN010001461">
    <property type="protein sequence ID" value="KAG8173863.1"/>
    <property type="molecule type" value="Genomic_DNA"/>
</dbReference>
<organism evidence="3 4">
    <name type="scientific">Oedothorax gibbosus</name>
    <dbReference type="NCBI Taxonomy" id="931172"/>
    <lineage>
        <taxon>Eukaryota</taxon>
        <taxon>Metazoa</taxon>
        <taxon>Ecdysozoa</taxon>
        <taxon>Arthropoda</taxon>
        <taxon>Chelicerata</taxon>
        <taxon>Arachnida</taxon>
        <taxon>Araneae</taxon>
        <taxon>Araneomorphae</taxon>
        <taxon>Entelegynae</taxon>
        <taxon>Araneoidea</taxon>
        <taxon>Linyphiidae</taxon>
        <taxon>Erigoninae</taxon>
        <taxon>Oedothorax</taxon>
    </lineage>
</organism>
<dbReference type="CDD" id="cd11559">
    <property type="entry name" value="W2_eIF4G1_like"/>
    <property type="match status" value="1"/>
</dbReference>
<proteinExistence type="predicted"/>
<dbReference type="InterPro" id="IPR003307">
    <property type="entry name" value="W2_domain"/>
</dbReference>
<dbReference type="InterPro" id="IPR016024">
    <property type="entry name" value="ARM-type_fold"/>
</dbReference>
<dbReference type="SUPFAM" id="SSF48371">
    <property type="entry name" value="ARM repeat"/>
    <property type="match status" value="1"/>
</dbReference>